<evidence type="ECO:0000313" key="2">
    <source>
        <dbReference type="EMBL" id="KAJ5120462.1"/>
    </source>
</evidence>
<reference evidence="2" key="2">
    <citation type="journal article" date="2023" name="IMA Fungus">
        <title>Comparative genomic study of the Penicillium genus elucidates a diverse pangenome and 15 lateral gene transfer events.</title>
        <authorList>
            <person name="Petersen C."/>
            <person name="Sorensen T."/>
            <person name="Nielsen M.R."/>
            <person name="Sondergaard T.E."/>
            <person name="Sorensen J.L."/>
            <person name="Fitzpatrick D.A."/>
            <person name="Frisvad J.C."/>
            <person name="Nielsen K.L."/>
        </authorList>
    </citation>
    <scope>NUCLEOTIDE SEQUENCE</scope>
    <source>
        <strain evidence="2">IBT 22155</strain>
    </source>
</reference>
<feature type="region of interest" description="Disordered" evidence="1">
    <location>
        <begin position="1"/>
        <end position="101"/>
    </location>
</feature>
<dbReference type="EMBL" id="JAPQKL010000008">
    <property type="protein sequence ID" value="KAJ5120462.1"/>
    <property type="molecule type" value="Genomic_DNA"/>
</dbReference>
<evidence type="ECO:0000313" key="3">
    <source>
        <dbReference type="Proteomes" id="UP001149079"/>
    </source>
</evidence>
<name>A0A9W9GIQ2_9EURO</name>
<proteinExistence type="predicted"/>
<keyword evidence="3" id="KW-1185">Reference proteome</keyword>
<sequence>MAEAKKGATGIPSTRSGKSALPRNDDNDGAPPAHEPTTPISGDITRDHDVGDDDENDENDAREGTSKGYKELEKETWIIDGKRGARRGSSARPLADLLWGP</sequence>
<dbReference type="AlphaFoldDB" id="A0A9W9GIQ2"/>
<gene>
    <name evidence="2" type="ORF">N7515_009850</name>
</gene>
<protein>
    <submittedName>
        <fullName evidence="2">Uncharacterized protein</fullName>
    </submittedName>
</protein>
<organism evidence="2 3">
    <name type="scientific">Penicillium bovifimosum</name>
    <dbReference type="NCBI Taxonomy" id="126998"/>
    <lineage>
        <taxon>Eukaryota</taxon>
        <taxon>Fungi</taxon>
        <taxon>Dikarya</taxon>
        <taxon>Ascomycota</taxon>
        <taxon>Pezizomycotina</taxon>
        <taxon>Eurotiomycetes</taxon>
        <taxon>Eurotiomycetidae</taxon>
        <taxon>Eurotiales</taxon>
        <taxon>Aspergillaceae</taxon>
        <taxon>Penicillium</taxon>
    </lineage>
</organism>
<feature type="compositionally biased region" description="Basic and acidic residues" evidence="1">
    <location>
        <begin position="59"/>
        <end position="83"/>
    </location>
</feature>
<evidence type="ECO:0000256" key="1">
    <source>
        <dbReference type="SAM" id="MobiDB-lite"/>
    </source>
</evidence>
<dbReference type="Proteomes" id="UP001149079">
    <property type="component" value="Unassembled WGS sequence"/>
</dbReference>
<dbReference type="RefSeq" id="XP_056516966.1">
    <property type="nucleotide sequence ID" value="XM_056670593.1"/>
</dbReference>
<comment type="caution">
    <text evidence="2">The sequence shown here is derived from an EMBL/GenBank/DDBJ whole genome shotgun (WGS) entry which is preliminary data.</text>
</comment>
<accession>A0A9W9GIQ2</accession>
<dbReference type="GeneID" id="81409764"/>
<reference evidence="2" key="1">
    <citation type="submission" date="2022-11" db="EMBL/GenBank/DDBJ databases">
        <authorList>
            <person name="Petersen C."/>
        </authorList>
    </citation>
    <scope>NUCLEOTIDE SEQUENCE</scope>
    <source>
        <strain evidence="2">IBT 22155</strain>
    </source>
</reference>